<comment type="similarity">
    <text evidence="2">Belongs to the glycosyl hydrolase 18 family. Chitinase class II subfamily.</text>
</comment>
<dbReference type="EMBL" id="SEZK01000040">
    <property type="protein sequence ID" value="RYU48980.1"/>
    <property type="molecule type" value="Genomic_DNA"/>
</dbReference>
<dbReference type="InterPro" id="IPR014756">
    <property type="entry name" value="Ig_E-set"/>
</dbReference>
<dbReference type="InterPro" id="IPR011583">
    <property type="entry name" value="Chitinase_II/V-like_cat"/>
</dbReference>
<dbReference type="PROSITE" id="PS51910">
    <property type="entry name" value="GH18_2"/>
    <property type="match status" value="1"/>
</dbReference>
<dbReference type="PANTHER" id="PTHR11177">
    <property type="entry name" value="CHITINASE"/>
    <property type="match status" value="1"/>
</dbReference>
<dbReference type="PROSITE" id="PS01095">
    <property type="entry name" value="GH18_1"/>
    <property type="match status" value="1"/>
</dbReference>
<proteinExistence type="inferred from homology"/>
<evidence type="ECO:0000256" key="8">
    <source>
        <dbReference type="ARBA" id="ARBA00023326"/>
    </source>
</evidence>
<dbReference type="SUPFAM" id="SSF54556">
    <property type="entry name" value="Chitinase insertion domain"/>
    <property type="match status" value="1"/>
</dbReference>
<gene>
    <name evidence="14" type="ORF">ERW53_18240</name>
    <name evidence="13" type="ORF">ERW57_16595</name>
</gene>
<dbReference type="EC" id="3.2.1.14" evidence="3"/>
<dbReference type="InterPro" id="IPR029070">
    <property type="entry name" value="Chitinase_insertion_sf"/>
</dbReference>
<dbReference type="CDD" id="cd02848">
    <property type="entry name" value="E_set_Chitinase_N"/>
    <property type="match status" value="1"/>
</dbReference>
<evidence type="ECO:0000313" key="14">
    <source>
        <dbReference type="EMBL" id="RYU61210.1"/>
    </source>
</evidence>
<dbReference type="Pfam" id="PF02839">
    <property type="entry name" value="CBM_5_12"/>
    <property type="match status" value="1"/>
</dbReference>
<feature type="chain" id="PRO_5020981077" description="chitinase" evidence="11">
    <location>
        <begin position="22"/>
        <end position="872"/>
    </location>
</feature>
<dbReference type="InterPro" id="IPR001223">
    <property type="entry name" value="Glyco_hydro18_cat"/>
</dbReference>
<dbReference type="PANTHER" id="PTHR11177:SF317">
    <property type="entry name" value="CHITINASE 12-RELATED"/>
    <property type="match status" value="1"/>
</dbReference>
<feature type="signal peptide" evidence="11">
    <location>
        <begin position="1"/>
        <end position="21"/>
    </location>
</feature>
<dbReference type="CDD" id="cd12215">
    <property type="entry name" value="ChiC_BD"/>
    <property type="match status" value="2"/>
</dbReference>
<dbReference type="InterPro" id="IPR036573">
    <property type="entry name" value="CBM_sf_5/12"/>
</dbReference>
<evidence type="ECO:0000256" key="6">
    <source>
        <dbReference type="ARBA" id="ARBA00023277"/>
    </source>
</evidence>
<keyword evidence="11" id="KW-0732">Signal</keyword>
<comment type="catalytic activity">
    <reaction evidence="1">
        <text>Random endo-hydrolysis of N-acetyl-beta-D-glucosaminide (1-&gt;4)-beta-linkages in chitin and chitodextrins.</text>
        <dbReference type="EC" id="3.2.1.14"/>
    </reaction>
</comment>
<dbReference type="RefSeq" id="WP_130049196.1">
    <property type="nucleotide sequence ID" value="NZ_SEZK01000040.1"/>
</dbReference>
<dbReference type="Proteomes" id="UP000294063">
    <property type="component" value="Unassembled WGS sequence"/>
</dbReference>
<dbReference type="GO" id="GO:0005576">
    <property type="term" value="C:extracellular region"/>
    <property type="evidence" value="ECO:0007669"/>
    <property type="project" value="InterPro"/>
</dbReference>
<feature type="domain" description="GH18" evidence="12">
    <location>
        <begin position="155"/>
        <end position="557"/>
    </location>
</feature>
<protein>
    <recommendedName>
        <fullName evidence="3">chitinase</fullName>
        <ecNumber evidence="3">3.2.1.14</ecNumber>
    </recommendedName>
</protein>
<evidence type="ECO:0000256" key="11">
    <source>
        <dbReference type="SAM" id="SignalP"/>
    </source>
</evidence>
<dbReference type="InterPro" id="IPR022409">
    <property type="entry name" value="PKD/Chitinase_dom"/>
</dbReference>
<evidence type="ECO:0000256" key="3">
    <source>
        <dbReference type="ARBA" id="ARBA00012729"/>
    </source>
</evidence>
<dbReference type="CDD" id="cd06548">
    <property type="entry name" value="GH18_chitinase"/>
    <property type="match status" value="1"/>
</dbReference>
<dbReference type="InterPro" id="IPR017853">
    <property type="entry name" value="GH"/>
</dbReference>
<dbReference type="SMART" id="SM00495">
    <property type="entry name" value="ChtBD3"/>
    <property type="match status" value="2"/>
</dbReference>
<dbReference type="SUPFAM" id="SSF51055">
    <property type="entry name" value="Carbohydrate binding domain"/>
    <property type="match status" value="2"/>
</dbReference>
<comment type="caution">
    <text evidence="13">The sequence shown here is derived from an EMBL/GenBank/DDBJ whole genome shotgun (WGS) entry which is preliminary data.</text>
</comment>
<dbReference type="Pfam" id="PF00704">
    <property type="entry name" value="Glyco_hydro_18"/>
    <property type="match status" value="1"/>
</dbReference>
<keyword evidence="4 9" id="KW-0378">Hydrolase</keyword>
<dbReference type="Gene3D" id="2.10.10.20">
    <property type="entry name" value="Carbohydrate-binding module superfamily 5/12"/>
    <property type="match status" value="2"/>
</dbReference>
<dbReference type="InterPro" id="IPR013540">
    <property type="entry name" value="ChitinaseA_N"/>
</dbReference>
<dbReference type="GO" id="GO:0006032">
    <property type="term" value="P:chitin catabolic process"/>
    <property type="evidence" value="ECO:0007669"/>
    <property type="project" value="UniProtKB-KW"/>
</dbReference>
<evidence type="ECO:0000259" key="12">
    <source>
        <dbReference type="PROSITE" id="PS51910"/>
    </source>
</evidence>
<reference evidence="15 16" key="1">
    <citation type="submission" date="2019-02" db="EMBL/GenBank/DDBJ databases">
        <title>Genome sequences of Aliivibrio finisterrensis strains from farmed Atlantic salmon.</title>
        <authorList>
            <person name="Bowman J.P."/>
        </authorList>
    </citation>
    <scope>NUCLEOTIDE SEQUENCE [LARGE SCALE GENOMIC DNA]</scope>
    <source>
        <strain evidence="14 16">A21</strain>
        <strain evidence="13 15">A46</strain>
    </source>
</reference>
<keyword evidence="7 9" id="KW-0326">Glycosidase</keyword>
<dbReference type="EMBL" id="SEZN01000045">
    <property type="protein sequence ID" value="RYU61210.1"/>
    <property type="molecule type" value="Genomic_DNA"/>
</dbReference>
<evidence type="ECO:0000256" key="7">
    <source>
        <dbReference type="ARBA" id="ARBA00023295"/>
    </source>
</evidence>
<dbReference type="AlphaFoldDB" id="A0A4Q5KSU2"/>
<dbReference type="GO" id="GO:0030246">
    <property type="term" value="F:carbohydrate binding"/>
    <property type="evidence" value="ECO:0007669"/>
    <property type="project" value="InterPro"/>
</dbReference>
<keyword evidence="6" id="KW-0119">Carbohydrate metabolism</keyword>
<evidence type="ECO:0000313" key="15">
    <source>
        <dbReference type="Proteomes" id="UP000294063"/>
    </source>
</evidence>
<organism evidence="13 15">
    <name type="scientific">Aliivibrio finisterrensis</name>
    <dbReference type="NCBI Taxonomy" id="511998"/>
    <lineage>
        <taxon>Bacteria</taxon>
        <taxon>Pseudomonadati</taxon>
        <taxon>Pseudomonadota</taxon>
        <taxon>Gammaproteobacteria</taxon>
        <taxon>Vibrionales</taxon>
        <taxon>Vibrionaceae</taxon>
        <taxon>Aliivibrio</taxon>
    </lineage>
</organism>
<evidence type="ECO:0000256" key="2">
    <source>
        <dbReference type="ARBA" id="ARBA00009121"/>
    </source>
</evidence>
<dbReference type="SMART" id="SM00089">
    <property type="entry name" value="PKD"/>
    <property type="match status" value="3"/>
</dbReference>
<dbReference type="InterPro" id="IPR001579">
    <property type="entry name" value="Glyco_hydro_18_chit_AS"/>
</dbReference>
<dbReference type="InterPro" id="IPR003610">
    <property type="entry name" value="CBM5/12"/>
</dbReference>
<keyword evidence="16" id="KW-1185">Reference proteome</keyword>
<sequence length="872" mass="94229">MKKVTLLAGLIGGLLATQAQASAPGKPSFDWADHKYALVDVDPSAIAYNELVKARRDSVDIDISWSVWSGDVAETARIFMNNDLVWEGAGSKNTASFPISKGGIYNMTLELCNADGCTVSDSKEIVVADTDGSHLAPLETGYLENNKPYENTTGKIVGSYFVEWGVYDRKYNVDQLPANNLTHILYGFVPMCGGDGINDSLKTISGSFGALQNACKGRKDFEVAIHDPWAAIQKPQKGVEAYSQAYKGNFGQLMALKRAQPDLKILPSIGGWTLSDPFFLMGDTAKRATFVASVKEYLLTWKFFDGVDIDFEFPGGGGANPNLGDKEKDSDIYIAILKDLRVMLDELEAETGRTYDLTSAISVGDDKIEAVDYKEAQQYLDNIFLMSYDFYGAFDNNNLNHQTALHESSMKDETRYYTSRGVDLMLAQGVEPSKMVVGVAAYGRGWAGVTGTQPGNPFAGTATGPIKGTWEDGVLDYRDIANNHMGAGWEYGYDEKAEAPYLFKAATGDLITYDDARSVKAKGNYVNQLGLAGIFSWEIDADNGDILNAMHEGLGHGDDTGGPVEPENKAPIANAGRDQAVTGEKSVVLDGTSSYDPERDELTYSWTQTAGNKVALTNATSAKAEVIVPEVEEKTSYTFELIVTDEKGLSAKDTVIITNDAPKENQAPTVTLPTTLNVKAGAQFTLNAQAIDPENDALIYSWVNTNAFTVVSGMGTASLTLKAPELETETVADITVTVTDGNLDASATTRVTVEAKKEDGNEGDNGQCSATDPNAGNYPAWNAANVYTTETVSHNGLVYKAKWWVQAVEPAPGVEAWELISEANLGWNPTVAYSGAAQVDHKGSRWEAKWWTQGNEPGVDAVWINIGEAICK</sequence>
<accession>A0A4Q5KSU2</accession>
<dbReference type="GO" id="GO:0008843">
    <property type="term" value="F:endochitinase activity"/>
    <property type="evidence" value="ECO:0007669"/>
    <property type="project" value="UniProtKB-EC"/>
</dbReference>
<dbReference type="Pfam" id="PF08329">
    <property type="entry name" value="ChitinaseA_N"/>
    <property type="match status" value="1"/>
</dbReference>
<dbReference type="Pfam" id="PF22352">
    <property type="entry name" value="K319L-like_PKD"/>
    <property type="match status" value="1"/>
</dbReference>
<dbReference type="Proteomes" id="UP000294166">
    <property type="component" value="Unassembled WGS sequence"/>
</dbReference>
<evidence type="ECO:0000256" key="5">
    <source>
        <dbReference type="ARBA" id="ARBA00023024"/>
    </source>
</evidence>
<evidence type="ECO:0000256" key="9">
    <source>
        <dbReference type="RuleBase" id="RU000489"/>
    </source>
</evidence>
<keyword evidence="5" id="KW-0146">Chitin degradation</keyword>
<keyword evidence="8" id="KW-0624">Polysaccharide degradation</keyword>
<name>A0A4Q5KSU2_9GAMM</name>
<dbReference type="InterPro" id="IPR013783">
    <property type="entry name" value="Ig-like_fold"/>
</dbReference>
<evidence type="ECO:0000256" key="4">
    <source>
        <dbReference type="ARBA" id="ARBA00022801"/>
    </source>
</evidence>
<dbReference type="InterPro" id="IPR050314">
    <property type="entry name" value="Glycosyl_Hydrlase_18"/>
</dbReference>
<dbReference type="Gene3D" id="2.60.40.10">
    <property type="entry name" value="Immunoglobulins"/>
    <property type="match status" value="3"/>
</dbReference>
<evidence type="ECO:0000256" key="10">
    <source>
        <dbReference type="SAM" id="MobiDB-lite"/>
    </source>
</evidence>
<dbReference type="SMART" id="SM00636">
    <property type="entry name" value="Glyco_18"/>
    <property type="match status" value="1"/>
</dbReference>
<dbReference type="Gene3D" id="3.20.20.80">
    <property type="entry name" value="Glycosidases"/>
    <property type="match status" value="1"/>
</dbReference>
<feature type="region of interest" description="Disordered" evidence="10">
    <location>
        <begin position="555"/>
        <end position="577"/>
    </location>
</feature>
<dbReference type="GO" id="GO:0000272">
    <property type="term" value="P:polysaccharide catabolic process"/>
    <property type="evidence" value="ECO:0007669"/>
    <property type="project" value="UniProtKB-KW"/>
</dbReference>
<dbReference type="SUPFAM" id="SSF51445">
    <property type="entry name" value="(Trans)glycosidases"/>
    <property type="match status" value="1"/>
</dbReference>
<dbReference type="GO" id="GO:0008061">
    <property type="term" value="F:chitin binding"/>
    <property type="evidence" value="ECO:0007669"/>
    <property type="project" value="InterPro"/>
</dbReference>
<dbReference type="SUPFAM" id="SSF81296">
    <property type="entry name" value="E set domains"/>
    <property type="match status" value="1"/>
</dbReference>
<evidence type="ECO:0000313" key="13">
    <source>
        <dbReference type="EMBL" id="RYU48980.1"/>
    </source>
</evidence>
<evidence type="ECO:0000256" key="1">
    <source>
        <dbReference type="ARBA" id="ARBA00000822"/>
    </source>
</evidence>
<evidence type="ECO:0000313" key="16">
    <source>
        <dbReference type="Proteomes" id="UP000294166"/>
    </source>
</evidence>
<dbReference type="Gene3D" id="3.10.50.10">
    <property type="match status" value="1"/>
</dbReference>